<proteinExistence type="predicted"/>
<dbReference type="Gramene" id="mRNA:HanXRQr2_Chr13g0587741">
    <property type="protein sequence ID" value="mRNA:HanXRQr2_Chr13g0587741"/>
    <property type="gene ID" value="HanXRQr2_Chr13g0587741"/>
</dbReference>
<evidence type="ECO:0000313" key="2">
    <source>
        <dbReference type="Proteomes" id="UP000215914"/>
    </source>
</evidence>
<dbReference type="AlphaFoldDB" id="A0A9K3EGL9"/>
<organism evidence="1 2">
    <name type="scientific">Helianthus annuus</name>
    <name type="common">Common sunflower</name>
    <dbReference type="NCBI Taxonomy" id="4232"/>
    <lineage>
        <taxon>Eukaryota</taxon>
        <taxon>Viridiplantae</taxon>
        <taxon>Streptophyta</taxon>
        <taxon>Embryophyta</taxon>
        <taxon>Tracheophyta</taxon>
        <taxon>Spermatophyta</taxon>
        <taxon>Magnoliopsida</taxon>
        <taxon>eudicotyledons</taxon>
        <taxon>Gunneridae</taxon>
        <taxon>Pentapetalae</taxon>
        <taxon>asterids</taxon>
        <taxon>campanulids</taxon>
        <taxon>Asterales</taxon>
        <taxon>Asteraceae</taxon>
        <taxon>Asteroideae</taxon>
        <taxon>Heliantheae alliance</taxon>
        <taxon>Heliantheae</taxon>
        <taxon>Helianthus</taxon>
    </lineage>
</organism>
<reference evidence="1" key="1">
    <citation type="journal article" date="2017" name="Nature">
        <title>The sunflower genome provides insights into oil metabolism, flowering and Asterid evolution.</title>
        <authorList>
            <person name="Badouin H."/>
            <person name="Gouzy J."/>
            <person name="Grassa C.J."/>
            <person name="Murat F."/>
            <person name="Staton S.E."/>
            <person name="Cottret L."/>
            <person name="Lelandais-Briere C."/>
            <person name="Owens G.L."/>
            <person name="Carrere S."/>
            <person name="Mayjonade B."/>
            <person name="Legrand L."/>
            <person name="Gill N."/>
            <person name="Kane N.C."/>
            <person name="Bowers J.E."/>
            <person name="Hubner S."/>
            <person name="Bellec A."/>
            <person name="Berard A."/>
            <person name="Berges H."/>
            <person name="Blanchet N."/>
            <person name="Boniface M.C."/>
            <person name="Brunel D."/>
            <person name="Catrice O."/>
            <person name="Chaidir N."/>
            <person name="Claudel C."/>
            <person name="Donnadieu C."/>
            <person name="Faraut T."/>
            <person name="Fievet G."/>
            <person name="Helmstetter N."/>
            <person name="King M."/>
            <person name="Knapp S.J."/>
            <person name="Lai Z."/>
            <person name="Le Paslier M.C."/>
            <person name="Lippi Y."/>
            <person name="Lorenzon L."/>
            <person name="Mandel J.R."/>
            <person name="Marage G."/>
            <person name="Marchand G."/>
            <person name="Marquand E."/>
            <person name="Bret-Mestries E."/>
            <person name="Morien E."/>
            <person name="Nambeesan S."/>
            <person name="Nguyen T."/>
            <person name="Pegot-Espagnet P."/>
            <person name="Pouilly N."/>
            <person name="Raftis F."/>
            <person name="Sallet E."/>
            <person name="Schiex T."/>
            <person name="Thomas J."/>
            <person name="Vandecasteele C."/>
            <person name="Vares D."/>
            <person name="Vear F."/>
            <person name="Vautrin S."/>
            <person name="Crespi M."/>
            <person name="Mangin B."/>
            <person name="Burke J.M."/>
            <person name="Salse J."/>
            <person name="Munos S."/>
            <person name="Vincourt P."/>
            <person name="Rieseberg L.H."/>
            <person name="Langlade N.B."/>
        </authorList>
    </citation>
    <scope>NUCLEOTIDE SEQUENCE</scope>
    <source>
        <tissue evidence="1">Leaves</tissue>
    </source>
</reference>
<dbReference type="EMBL" id="MNCJ02000328">
    <property type="protein sequence ID" value="KAF5773355.1"/>
    <property type="molecule type" value="Genomic_DNA"/>
</dbReference>
<sequence>MTSYGGGIDGLLSNRHRWLTDSMEMKTTSIRVSSDIFSGV</sequence>
<accession>A0A9K3EGL9</accession>
<keyword evidence="2" id="KW-1185">Reference proteome</keyword>
<protein>
    <submittedName>
        <fullName evidence="1">Uncharacterized protein</fullName>
    </submittedName>
</protein>
<evidence type="ECO:0000313" key="1">
    <source>
        <dbReference type="EMBL" id="KAF5773355.1"/>
    </source>
</evidence>
<comment type="caution">
    <text evidence="1">The sequence shown here is derived from an EMBL/GenBank/DDBJ whole genome shotgun (WGS) entry which is preliminary data.</text>
</comment>
<name>A0A9K3EGL9_HELAN</name>
<gene>
    <name evidence="1" type="ORF">HanXRQr2_Chr13g0587741</name>
</gene>
<dbReference type="Proteomes" id="UP000215914">
    <property type="component" value="Unassembled WGS sequence"/>
</dbReference>
<reference evidence="1" key="2">
    <citation type="submission" date="2020-06" db="EMBL/GenBank/DDBJ databases">
        <title>Helianthus annuus Genome sequencing and assembly Release 2.</title>
        <authorList>
            <person name="Gouzy J."/>
            <person name="Langlade N."/>
            <person name="Munos S."/>
        </authorList>
    </citation>
    <scope>NUCLEOTIDE SEQUENCE</scope>
    <source>
        <tissue evidence="1">Leaves</tissue>
    </source>
</reference>